<dbReference type="Proteomes" id="UP000779508">
    <property type="component" value="Unassembled WGS sequence"/>
</dbReference>
<accession>A0ABS6G2G8</accession>
<feature type="domain" description="DUF8042" evidence="1">
    <location>
        <begin position="77"/>
        <end position="197"/>
    </location>
</feature>
<name>A0ABS6G2G8_9FIRM</name>
<dbReference type="EMBL" id="JAHLQK010000003">
    <property type="protein sequence ID" value="MBU5676659.1"/>
    <property type="molecule type" value="Genomic_DNA"/>
</dbReference>
<reference evidence="2 3" key="1">
    <citation type="submission" date="2021-06" db="EMBL/GenBank/DDBJ databases">
        <authorList>
            <person name="Sun Q."/>
            <person name="Li D."/>
        </authorList>
    </citation>
    <scope>NUCLEOTIDE SEQUENCE [LARGE SCALE GENOMIC DNA]</scope>
    <source>
        <strain evidence="2 3">MSJ-5</strain>
    </source>
</reference>
<keyword evidence="3" id="KW-1185">Reference proteome</keyword>
<organism evidence="2 3">
    <name type="scientific">Alkaliphilus flagellatus</name>
    <dbReference type="NCBI Taxonomy" id="2841507"/>
    <lineage>
        <taxon>Bacteria</taxon>
        <taxon>Bacillati</taxon>
        <taxon>Bacillota</taxon>
        <taxon>Clostridia</taxon>
        <taxon>Peptostreptococcales</taxon>
        <taxon>Natronincolaceae</taxon>
        <taxon>Alkaliphilus</taxon>
    </lineage>
</organism>
<sequence>MKIHILNQTLEYENNQNIIDDVFKQINKKVSNSNLIFSHLYIDGQDIYSDFYDYFLDNIKVIQEVKVITKTVKELSEEIMLSTLDYIERAVPEIEILSNEFYKTPTQSTWNKLSDLFEGFNWIISSFVGIDSNTDLKNIINNYEEWNIYAQNVYSLKDLIVEFEDIMQNNDLVSVADILSYEIIPLFNSMKEKLEKLVYREANLNANDR</sequence>
<dbReference type="Pfam" id="PF26154">
    <property type="entry name" value="DUF8042"/>
    <property type="match status" value="1"/>
</dbReference>
<gene>
    <name evidence="2" type="ORF">KQI88_09530</name>
</gene>
<evidence type="ECO:0000313" key="2">
    <source>
        <dbReference type="EMBL" id="MBU5676659.1"/>
    </source>
</evidence>
<protein>
    <recommendedName>
        <fullName evidence="1">DUF8042 domain-containing protein</fullName>
    </recommendedName>
</protein>
<proteinExistence type="predicted"/>
<evidence type="ECO:0000313" key="3">
    <source>
        <dbReference type="Proteomes" id="UP000779508"/>
    </source>
</evidence>
<comment type="caution">
    <text evidence="2">The sequence shown here is derived from an EMBL/GenBank/DDBJ whole genome shotgun (WGS) entry which is preliminary data.</text>
</comment>
<evidence type="ECO:0000259" key="1">
    <source>
        <dbReference type="Pfam" id="PF26154"/>
    </source>
</evidence>
<dbReference type="RefSeq" id="WP_216416685.1">
    <property type="nucleotide sequence ID" value="NZ_JAHLQK010000003.1"/>
</dbReference>
<dbReference type="InterPro" id="IPR058355">
    <property type="entry name" value="DUF8042"/>
</dbReference>